<name>A0A016TR37_9BILA</name>
<dbReference type="Proteomes" id="UP000024635">
    <property type="component" value="Unassembled WGS sequence"/>
</dbReference>
<feature type="transmembrane region" description="Helical" evidence="11">
    <location>
        <begin position="94"/>
        <end position="120"/>
    </location>
</feature>
<organism evidence="12 13">
    <name type="scientific">Ancylostoma ceylanicum</name>
    <dbReference type="NCBI Taxonomy" id="53326"/>
    <lineage>
        <taxon>Eukaryota</taxon>
        <taxon>Metazoa</taxon>
        <taxon>Ecdysozoa</taxon>
        <taxon>Nematoda</taxon>
        <taxon>Chromadorea</taxon>
        <taxon>Rhabditida</taxon>
        <taxon>Rhabditina</taxon>
        <taxon>Rhabditomorpha</taxon>
        <taxon>Strongyloidea</taxon>
        <taxon>Ancylostomatidae</taxon>
        <taxon>Ancylostomatinae</taxon>
        <taxon>Ancylostoma</taxon>
    </lineage>
</organism>
<feature type="region of interest" description="Disordered" evidence="10">
    <location>
        <begin position="399"/>
        <end position="445"/>
    </location>
</feature>
<dbReference type="GO" id="GO:0015254">
    <property type="term" value="F:glycerol channel activity"/>
    <property type="evidence" value="ECO:0007669"/>
    <property type="project" value="TreeGrafter"/>
</dbReference>
<feature type="compositionally biased region" description="Basic and acidic residues" evidence="10">
    <location>
        <begin position="350"/>
        <end position="380"/>
    </location>
</feature>
<dbReference type="PANTHER" id="PTHR43829">
    <property type="entry name" value="AQUAPORIN OR AQUAGLYCEROPORIN RELATED"/>
    <property type="match status" value="1"/>
</dbReference>
<comment type="function">
    <text evidence="8">Aquaglyceroporin that may modulate the water content and osmolytes during anhydrobiosis.</text>
</comment>
<dbReference type="Gene3D" id="1.20.1080.10">
    <property type="entry name" value="Glycerol uptake facilitator protein"/>
    <property type="match status" value="2"/>
</dbReference>
<evidence type="ECO:0000256" key="4">
    <source>
        <dbReference type="ARBA" id="ARBA00022692"/>
    </source>
</evidence>
<evidence type="ECO:0000256" key="2">
    <source>
        <dbReference type="ARBA" id="ARBA00006175"/>
    </source>
</evidence>
<comment type="similarity">
    <text evidence="2">Belongs to the MIP/aquaporin (TC 1.A.8) family.</text>
</comment>
<evidence type="ECO:0000256" key="6">
    <source>
        <dbReference type="ARBA" id="ARBA00023136"/>
    </source>
</evidence>
<dbReference type="InterPro" id="IPR022357">
    <property type="entry name" value="MIP_CS"/>
</dbReference>
<evidence type="ECO:0000256" key="5">
    <source>
        <dbReference type="ARBA" id="ARBA00022989"/>
    </source>
</evidence>
<accession>A0A016TR37</accession>
<dbReference type="STRING" id="53326.A0A016TR37"/>
<feature type="transmembrane region" description="Helical" evidence="11">
    <location>
        <begin position="238"/>
        <end position="257"/>
    </location>
</feature>
<dbReference type="AlphaFoldDB" id="A0A016TR37"/>
<dbReference type="FunFam" id="1.20.1080.10:FF:000005">
    <property type="entry name" value="Aquaporin 3"/>
    <property type="match status" value="1"/>
</dbReference>
<dbReference type="GO" id="GO:0016323">
    <property type="term" value="C:basolateral plasma membrane"/>
    <property type="evidence" value="ECO:0007669"/>
    <property type="project" value="TreeGrafter"/>
</dbReference>
<dbReference type="GO" id="GO:0015250">
    <property type="term" value="F:water channel activity"/>
    <property type="evidence" value="ECO:0007669"/>
    <property type="project" value="TreeGrafter"/>
</dbReference>
<feature type="compositionally biased region" description="Polar residues" evidence="10">
    <location>
        <begin position="313"/>
        <end position="333"/>
    </location>
</feature>
<keyword evidence="4 11" id="KW-0812">Transmembrane</keyword>
<dbReference type="CDD" id="cd00333">
    <property type="entry name" value="MIP"/>
    <property type="match status" value="1"/>
</dbReference>
<feature type="transmembrane region" description="Helical" evidence="11">
    <location>
        <begin position="52"/>
        <end position="74"/>
    </location>
</feature>
<dbReference type="OrthoDB" id="3222at2759"/>
<dbReference type="SUPFAM" id="SSF81338">
    <property type="entry name" value="Aquaporin-like"/>
    <property type="match status" value="2"/>
</dbReference>
<keyword evidence="13" id="KW-1185">Reference proteome</keyword>
<evidence type="ECO:0000256" key="3">
    <source>
        <dbReference type="ARBA" id="ARBA00022448"/>
    </source>
</evidence>
<feature type="region of interest" description="Disordered" evidence="10">
    <location>
        <begin position="313"/>
        <end position="381"/>
    </location>
</feature>
<comment type="caution">
    <text evidence="12">The sequence shown here is derived from an EMBL/GenBank/DDBJ whole genome shotgun (WGS) entry which is preliminary data.</text>
</comment>
<keyword evidence="3" id="KW-0813">Transport</keyword>
<feature type="compositionally biased region" description="Basic and acidic residues" evidence="10">
    <location>
        <begin position="403"/>
        <end position="428"/>
    </location>
</feature>
<evidence type="ECO:0000256" key="9">
    <source>
        <dbReference type="ARBA" id="ARBA00049405"/>
    </source>
</evidence>
<feature type="transmembrane region" description="Helical" evidence="11">
    <location>
        <begin position="20"/>
        <end position="40"/>
    </location>
</feature>
<keyword evidence="6 11" id="KW-0472">Membrane</keyword>
<dbReference type="PANTHER" id="PTHR43829:SF27">
    <property type="entry name" value="AQUAPORIN-3"/>
    <property type="match status" value="1"/>
</dbReference>
<feature type="transmembrane region" description="Helical" evidence="11">
    <location>
        <begin position="616"/>
        <end position="639"/>
    </location>
</feature>
<gene>
    <name evidence="12" type="primary">Acey_s0084.g1767</name>
    <name evidence="12" type="synonym">Acey-aqp-3</name>
    <name evidence="12" type="ORF">Y032_0084g1767</name>
</gene>
<proteinExistence type="inferred from homology"/>
<evidence type="ECO:0000256" key="8">
    <source>
        <dbReference type="ARBA" id="ARBA00045280"/>
    </source>
</evidence>
<dbReference type="Pfam" id="PF00230">
    <property type="entry name" value="MIP"/>
    <property type="match status" value="2"/>
</dbReference>
<dbReference type="PROSITE" id="PS00221">
    <property type="entry name" value="MIP"/>
    <property type="match status" value="2"/>
</dbReference>
<dbReference type="EMBL" id="JARK01001420">
    <property type="protein sequence ID" value="EYC05082.1"/>
    <property type="molecule type" value="Genomic_DNA"/>
</dbReference>
<sequence length="772" mass="86867">MNLVDRLRQKLNIGNELYRAALAELFCTGFLLFGGTCVNAQFILSQRRTNEWVCVAVGWGIVLLFAVQMGFRISGAHLNPAVSFFLFTQGKINALRFIVFVVAQNIGAFLGALSTFIVYYDAISHFDNRTRYVSGPRATANIFATYPQPHLSTFGGIIDQVAGTAVLCLGVAAITDRRNRIPPFLQPSFIGLLLTVLGMMVAMNAGYAINPARDFGPRLFTLCAGYGWRVFSYRNYKWFWIPIICPMIGAVIGAWLYEFFIGFHIPDDPETSYIHKKIFHKYRSTRHEILIEKKARPSRGRIRVRLSCDCDATSSYPSSYRRTHSQSHASSINCPFDFSDSRRSQSRGTNQRDSRGGEETVSKFGVGKKEKEIQDIESRSSRGVVHSLSIRNLAQFSYSGRMSSKDDLEKRPSSERDRERERKIHTDDTPPSLDKSPEQEQESEPQILRIALINQAFETRKKRHQVFSSDPSTVAFAIRLKGVKDAGTVLTLLAIVPKEALGILPCKNPPFPSSIFLEPTNMMERLRQKLHISDDLSRATLAEFFGTFYLLWGGNSIVVQFIVGKRKFDDWNGVNVGWGIVLLIAVQMTHRISGAHLNPAVSFFLLTQRKISLARFILYVVAQNIGAFLGALVTFVIYYEAITSYGNGTLYVTGPYATAGIFSTYPQPYLSALGGCIDQALRVRDGFILADAPENVANYGGWWRLRLLDLSECAINAVVQWNVFIVLYKRESERGEKRVPVAAYSIILTSEYHRKDRTGQSRPLPHKVRRGL</sequence>
<dbReference type="InterPro" id="IPR050363">
    <property type="entry name" value="MIP/Aquaporin"/>
</dbReference>
<comment type="catalytic activity">
    <reaction evidence="7">
        <text>H2O(in) = H2O(out)</text>
        <dbReference type="Rhea" id="RHEA:29667"/>
        <dbReference type="ChEBI" id="CHEBI:15377"/>
    </reaction>
</comment>
<dbReference type="InterPro" id="IPR000425">
    <property type="entry name" value="MIP"/>
</dbReference>
<comment type="catalytic activity">
    <reaction evidence="9">
        <text>glycerol(in) = glycerol(out)</text>
        <dbReference type="Rhea" id="RHEA:29675"/>
        <dbReference type="ChEBI" id="CHEBI:17754"/>
    </reaction>
</comment>
<evidence type="ECO:0000256" key="11">
    <source>
        <dbReference type="SAM" id="Phobius"/>
    </source>
</evidence>
<feature type="transmembrane region" description="Helical" evidence="11">
    <location>
        <begin position="187"/>
        <end position="209"/>
    </location>
</feature>
<evidence type="ECO:0000256" key="10">
    <source>
        <dbReference type="SAM" id="MobiDB-lite"/>
    </source>
</evidence>
<comment type="subcellular location">
    <subcellularLocation>
        <location evidence="1">Membrane</location>
        <topology evidence="1">Multi-pass membrane protein</topology>
    </subcellularLocation>
</comment>
<evidence type="ECO:0000256" key="7">
    <source>
        <dbReference type="ARBA" id="ARBA00034651"/>
    </source>
</evidence>
<reference evidence="13" key="1">
    <citation type="journal article" date="2015" name="Nat. Genet.">
        <title>The genome and transcriptome of the zoonotic hookworm Ancylostoma ceylanicum identify infection-specific gene families.</title>
        <authorList>
            <person name="Schwarz E.M."/>
            <person name="Hu Y."/>
            <person name="Antoshechkin I."/>
            <person name="Miller M.M."/>
            <person name="Sternberg P.W."/>
            <person name="Aroian R.V."/>
        </authorList>
    </citation>
    <scope>NUCLEOTIDE SEQUENCE</scope>
    <source>
        <strain evidence="13">HY135</strain>
    </source>
</reference>
<dbReference type="InterPro" id="IPR023271">
    <property type="entry name" value="Aquaporin-like"/>
</dbReference>
<evidence type="ECO:0008006" key="14">
    <source>
        <dbReference type="Google" id="ProtNLM"/>
    </source>
</evidence>
<evidence type="ECO:0000313" key="13">
    <source>
        <dbReference type="Proteomes" id="UP000024635"/>
    </source>
</evidence>
<dbReference type="PRINTS" id="PR00783">
    <property type="entry name" value="MINTRINSICP"/>
</dbReference>
<protein>
    <recommendedName>
        <fullName evidence="14">Aquaporin-9</fullName>
    </recommendedName>
</protein>
<evidence type="ECO:0000313" key="12">
    <source>
        <dbReference type="EMBL" id="EYC05082.1"/>
    </source>
</evidence>
<keyword evidence="5 11" id="KW-1133">Transmembrane helix</keyword>
<evidence type="ECO:0000256" key="1">
    <source>
        <dbReference type="ARBA" id="ARBA00004141"/>
    </source>
</evidence>